<proteinExistence type="inferred from homology"/>
<dbReference type="Gene3D" id="3.30.70.1020">
    <property type="entry name" value="Trehalose-6-phosphate phosphatase related protein, domain 2"/>
    <property type="match status" value="1"/>
</dbReference>
<dbReference type="InterPro" id="IPR003337">
    <property type="entry name" value="Trehalose_PPase"/>
</dbReference>
<dbReference type="GO" id="GO:0004805">
    <property type="term" value="F:trehalose-phosphatase activity"/>
    <property type="evidence" value="ECO:0007669"/>
    <property type="project" value="UniProtKB-EC"/>
</dbReference>
<dbReference type="InterPro" id="IPR044651">
    <property type="entry name" value="OTSB-like"/>
</dbReference>
<reference evidence="4 5" key="1">
    <citation type="submission" date="2019-08" db="EMBL/GenBank/DDBJ databases">
        <title>Arthrobacter sp. nov., isolated from plateau pika and Tibetan wild ass.</title>
        <authorList>
            <person name="Ge Y."/>
        </authorList>
    </citation>
    <scope>NUCLEOTIDE SEQUENCE [LARGE SCALE GENOMIC DNA]</scope>
    <source>
        <strain evidence="4 5">785</strain>
    </source>
</reference>
<dbReference type="UniPathway" id="UPA00299"/>
<evidence type="ECO:0000256" key="1">
    <source>
        <dbReference type="ARBA" id="ARBA00022801"/>
    </source>
</evidence>
<evidence type="ECO:0000313" key="5">
    <source>
        <dbReference type="Proteomes" id="UP000326852"/>
    </source>
</evidence>
<comment type="pathway">
    <text evidence="3">Glycan biosynthesis; trehalose biosynthesis.</text>
</comment>
<dbReference type="NCBIfam" id="TIGR00685">
    <property type="entry name" value="T6PP"/>
    <property type="match status" value="1"/>
</dbReference>
<dbReference type="GO" id="GO:0046872">
    <property type="term" value="F:metal ion binding"/>
    <property type="evidence" value="ECO:0007669"/>
    <property type="project" value="UniProtKB-KW"/>
</dbReference>
<dbReference type="InterPro" id="IPR023214">
    <property type="entry name" value="HAD_sf"/>
</dbReference>
<dbReference type="EMBL" id="VTFX01000005">
    <property type="protein sequence ID" value="KAD3514848.1"/>
    <property type="molecule type" value="Genomic_DNA"/>
</dbReference>
<accession>A0A5N6MG08</accession>
<keyword evidence="3" id="KW-0460">Magnesium</keyword>
<comment type="catalytic activity">
    <reaction evidence="3">
        <text>alpha,alpha-trehalose 6-phosphate + H2O = alpha,alpha-trehalose + phosphate</text>
        <dbReference type="Rhea" id="RHEA:23420"/>
        <dbReference type="ChEBI" id="CHEBI:15377"/>
        <dbReference type="ChEBI" id="CHEBI:16551"/>
        <dbReference type="ChEBI" id="CHEBI:43474"/>
        <dbReference type="ChEBI" id="CHEBI:58429"/>
        <dbReference type="EC" id="3.1.3.12"/>
    </reaction>
</comment>
<comment type="function">
    <text evidence="2 3">Removes the phosphate from trehalose 6-phosphate to produce free trehalose.</text>
</comment>
<organism evidence="4 5">
    <name type="scientific">Arthrobacter yangruifuii</name>
    <dbReference type="NCBI Taxonomy" id="2606616"/>
    <lineage>
        <taxon>Bacteria</taxon>
        <taxon>Bacillati</taxon>
        <taxon>Actinomycetota</taxon>
        <taxon>Actinomycetes</taxon>
        <taxon>Micrococcales</taxon>
        <taxon>Micrococcaceae</taxon>
        <taxon>Arthrobacter</taxon>
    </lineage>
</organism>
<dbReference type="Gene3D" id="3.40.50.1000">
    <property type="entry name" value="HAD superfamily/HAD-like"/>
    <property type="match status" value="1"/>
</dbReference>
<keyword evidence="1 3" id="KW-0378">Hydrolase</keyword>
<comment type="caution">
    <text evidence="4">The sequence shown here is derived from an EMBL/GenBank/DDBJ whole genome shotgun (WGS) entry which is preliminary data.</text>
</comment>
<comment type="similarity">
    <text evidence="3">Belongs to the trehalose phosphatase family.</text>
</comment>
<name>A0A5N6MG08_9MICC</name>
<gene>
    <name evidence="4" type="primary">otsB</name>
    <name evidence="4" type="ORF">GD627_10985</name>
</gene>
<dbReference type="GO" id="GO:0005992">
    <property type="term" value="P:trehalose biosynthetic process"/>
    <property type="evidence" value="ECO:0007669"/>
    <property type="project" value="UniProtKB-UniPathway"/>
</dbReference>
<dbReference type="Pfam" id="PF02358">
    <property type="entry name" value="Trehalose_PPase"/>
    <property type="match status" value="1"/>
</dbReference>
<dbReference type="EC" id="3.1.3.12" evidence="3"/>
<evidence type="ECO:0000313" key="4">
    <source>
        <dbReference type="EMBL" id="KAD3514848.1"/>
    </source>
</evidence>
<keyword evidence="3" id="KW-0479">Metal-binding</keyword>
<keyword evidence="5" id="KW-1185">Reference proteome</keyword>
<dbReference type="Proteomes" id="UP000326852">
    <property type="component" value="Unassembled WGS sequence"/>
</dbReference>
<dbReference type="InterPro" id="IPR036412">
    <property type="entry name" value="HAD-like_sf"/>
</dbReference>
<evidence type="ECO:0000256" key="3">
    <source>
        <dbReference type="RuleBase" id="RU361117"/>
    </source>
</evidence>
<comment type="cofactor">
    <cofactor evidence="3">
        <name>Mg(2+)</name>
        <dbReference type="ChEBI" id="CHEBI:18420"/>
    </cofactor>
</comment>
<dbReference type="PANTHER" id="PTHR43768">
    <property type="entry name" value="TREHALOSE 6-PHOSPHATE PHOSPHATASE"/>
    <property type="match status" value="1"/>
</dbReference>
<dbReference type="SUPFAM" id="SSF56784">
    <property type="entry name" value="HAD-like"/>
    <property type="match status" value="1"/>
</dbReference>
<protein>
    <recommendedName>
        <fullName evidence="3">Trehalose 6-phosphate phosphatase</fullName>
        <ecNumber evidence="3">3.1.3.12</ecNumber>
    </recommendedName>
</protein>
<dbReference type="PANTHER" id="PTHR43768:SF3">
    <property type="entry name" value="TREHALOSE 6-PHOSPHATE PHOSPHATASE"/>
    <property type="match status" value="1"/>
</dbReference>
<sequence>MMGALDAELQAALESLAGTGRLLVALDFDGVLSPLVEHAEDARPLDGSAAAVRALAALPETVTAFISGRALDSLRTVASPEPETLLIGSHGAETWTGPNQEPLQLTAEQAELLARARAAVESVVARHPGCRLEDKPAGVVLHTRSVTGPVAAAATEDARRELGQLDGVHVTDGKSVLEASVISTNKGEGIRALRGLTGATAVLFAGDDVTDERGFEALAPGDVGIKVGEGTTAADYRVESPEAFTAVLAELARLRTAAVIG</sequence>
<evidence type="ECO:0000256" key="2">
    <source>
        <dbReference type="ARBA" id="ARBA00024179"/>
    </source>
</evidence>
<dbReference type="AlphaFoldDB" id="A0A5N6MG08"/>